<organism evidence="1 2">
    <name type="scientific">Spiromyces aspiralis</name>
    <dbReference type="NCBI Taxonomy" id="68401"/>
    <lineage>
        <taxon>Eukaryota</taxon>
        <taxon>Fungi</taxon>
        <taxon>Fungi incertae sedis</taxon>
        <taxon>Zoopagomycota</taxon>
        <taxon>Kickxellomycotina</taxon>
        <taxon>Kickxellomycetes</taxon>
        <taxon>Kickxellales</taxon>
        <taxon>Kickxellaceae</taxon>
        <taxon>Spiromyces</taxon>
    </lineage>
</organism>
<dbReference type="EMBL" id="JAMZIH010008818">
    <property type="protein sequence ID" value="KAJ1671299.1"/>
    <property type="molecule type" value="Genomic_DNA"/>
</dbReference>
<evidence type="ECO:0000313" key="2">
    <source>
        <dbReference type="Proteomes" id="UP001145114"/>
    </source>
</evidence>
<reference evidence="1" key="1">
    <citation type="submission" date="2022-06" db="EMBL/GenBank/DDBJ databases">
        <title>Phylogenomic reconstructions and comparative analyses of Kickxellomycotina fungi.</title>
        <authorList>
            <person name="Reynolds N.K."/>
            <person name="Stajich J.E."/>
            <person name="Barry K."/>
            <person name="Grigoriev I.V."/>
            <person name="Crous P."/>
            <person name="Smith M.E."/>
        </authorList>
    </citation>
    <scope>NUCLEOTIDE SEQUENCE</scope>
    <source>
        <strain evidence="1">RSA 2271</strain>
    </source>
</reference>
<evidence type="ECO:0000313" key="1">
    <source>
        <dbReference type="EMBL" id="KAJ1671299.1"/>
    </source>
</evidence>
<protein>
    <submittedName>
        <fullName evidence="1">Uncharacterized protein</fullName>
    </submittedName>
</protein>
<sequence length="166" mass="18498">NFGPHLSSLGTNMDAKIERLLRWAEGNGANLKDLDVHYEGTTPAARLNSGIGVYAKQDIQAGQVLASIPESIIITESVTSKALDPLLTSRDLGTFAKMCLFLVYEKHVRGPASFWASYIDCLPESFSTTVWYNDEELRYLGGTPLEYFTALRKKKYQDDWEAARAS</sequence>
<feature type="non-terminal residue" evidence="1">
    <location>
        <position position="1"/>
    </location>
</feature>
<feature type="non-terminal residue" evidence="1">
    <location>
        <position position="166"/>
    </location>
</feature>
<dbReference type="Proteomes" id="UP001145114">
    <property type="component" value="Unassembled WGS sequence"/>
</dbReference>
<gene>
    <name evidence="1" type="ORF">EV182_007711</name>
</gene>
<proteinExistence type="predicted"/>
<comment type="caution">
    <text evidence="1">The sequence shown here is derived from an EMBL/GenBank/DDBJ whole genome shotgun (WGS) entry which is preliminary data.</text>
</comment>
<accession>A0ACC1HA57</accession>
<name>A0ACC1HA57_9FUNG</name>
<keyword evidence="2" id="KW-1185">Reference proteome</keyword>